<dbReference type="PROSITE" id="PS51855">
    <property type="entry name" value="MGS"/>
    <property type="match status" value="1"/>
</dbReference>
<dbReference type="GO" id="GO:0004643">
    <property type="term" value="F:phosphoribosylaminoimidazolecarboxamide formyltransferase activity"/>
    <property type="evidence" value="ECO:0007669"/>
    <property type="project" value="UniProtKB-UniRule"/>
</dbReference>
<comment type="domain">
    <text evidence="8">The IMP cyclohydrolase activity resides in the N-terminal region.</text>
</comment>
<dbReference type="Gene3D" id="3.40.140.20">
    <property type="match status" value="2"/>
</dbReference>
<dbReference type="SMART" id="SM00851">
    <property type="entry name" value="MGS"/>
    <property type="match status" value="1"/>
</dbReference>
<evidence type="ECO:0000256" key="4">
    <source>
        <dbReference type="ARBA" id="ARBA00022679"/>
    </source>
</evidence>
<comment type="catalytic activity">
    <reaction evidence="8">
        <text>IMP + H2O = 5-formamido-1-(5-phospho-D-ribosyl)imidazole-4-carboxamide</text>
        <dbReference type="Rhea" id="RHEA:18445"/>
        <dbReference type="ChEBI" id="CHEBI:15377"/>
        <dbReference type="ChEBI" id="CHEBI:58053"/>
        <dbReference type="ChEBI" id="CHEBI:58467"/>
        <dbReference type="EC" id="3.5.4.10"/>
    </reaction>
</comment>
<comment type="catalytic activity">
    <reaction evidence="8">
        <text>(6R)-10-formyltetrahydrofolate + 5-amino-1-(5-phospho-beta-D-ribosyl)imidazole-4-carboxamide = 5-formamido-1-(5-phospho-D-ribosyl)imidazole-4-carboxamide + (6S)-5,6,7,8-tetrahydrofolate</text>
        <dbReference type="Rhea" id="RHEA:22192"/>
        <dbReference type="ChEBI" id="CHEBI:57453"/>
        <dbReference type="ChEBI" id="CHEBI:58467"/>
        <dbReference type="ChEBI" id="CHEBI:58475"/>
        <dbReference type="ChEBI" id="CHEBI:195366"/>
        <dbReference type="EC" id="2.1.2.3"/>
    </reaction>
</comment>
<evidence type="ECO:0000313" key="11">
    <source>
        <dbReference type="Proteomes" id="UP000192660"/>
    </source>
</evidence>
<evidence type="ECO:0000256" key="3">
    <source>
        <dbReference type="ARBA" id="ARBA00007667"/>
    </source>
</evidence>
<dbReference type="EC" id="3.5.4.10" evidence="8"/>
<dbReference type="EC" id="2.1.2.3" evidence="8"/>
<dbReference type="GO" id="GO:0006189">
    <property type="term" value="P:'de novo' IMP biosynthetic process"/>
    <property type="evidence" value="ECO:0007669"/>
    <property type="project" value="UniProtKB-UniRule"/>
</dbReference>
<keyword evidence="4 8" id="KW-0808">Transferase</keyword>
<comment type="pathway">
    <text evidence="2 8">Purine metabolism; IMP biosynthesis via de novo pathway; 5-formamido-1-(5-phospho-D-ribosyl)imidazole-4-carboxamide from 5-amino-1-(5-phospho-D-ribosyl)imidazole-4-carboxamide (10-formyl THF route): step 1/1.</text>
</comment>
<evidence type="ECO:0000256" key="8">
    <source>
        <dbReference type="HAMAP-Rule" id="MF_00139"/>
    </source>
</evidence>
<comment type="pathway">
    <text evidence="1 8">Purine metabolism; IMP biosynthesis via de novo pathway; IMP from 5-formamido-1-(5-phospho-D-ribosyl)imidazole-4-carboxamide: step 1/1.</text>
</comment>
<name>A0A1W1WIF1_SULTA</name>
<keyword evidence="5 8" id="KW-0658">Purine biosynthesis</keyword>
<dbReference type="InterPro" id="IPR002695">
    <property type="entry name" value="PurH-like"/>
</dbReference>
<sequence length="509" mass="55796">MDQWAVLSVSDKTGLAELAQGFLSQGIKLLASGGTYRFLQEQGIEARPLEDLTGFSEILGGRVKTLHPRIYAGILSRETDQDIRDRDTIGAPQIVAVVVNLYPFENRLTQGADQPTLIEEIDIGGVALIRAAAKNFAQVLVLVDPKQYPEALKTPITALSWEDRLRFAQEAFLHIAHYDAVIAQTFSQWRNPPVKPVHEEVYVLSGRKWGELRYGENPHQDAAFYAVPGQEGFQSATLYQGKALSYNNLADADTAWRLSASLPAPNAVAVKHQTPCGVGLGTTLEEAYVKAYEADPVSIFGGIVALKGTVDESLATRLNTLFLEVVIAESYTPEALKILAKKKNLRVLAMPFNLPPYAEEIRTITGGFLVQQRDRVSVPWDRLQHVAGPQADLEKFKQDVTLAWTTVGFVKSNAIVVVKDGMTVGIGGGQTNRIDAARQALEQAKEKAQGAVLASDAFFPFGDVMTEAAKYHVGLVIQPGGSLRDNESIDAANLYQIPLYFTGQRHFRH</sequence>
<dbReference type="Gene3D" id="3.40.50.1380">
    <property type="entry name" value="Methylglyoxal synthase-like domain"/>
    <property type="match status" value="1"/>
</dbReference>
<evidence type="ECO:0000256" key="2">
    <source>
        <dbReference type="ARBA" id="ARBA00004954"/>
    </source>
</evidence>
<reference evidence="11" key="1">
    <citation type="submission" date="2017-04" db="EMBL/GenBank/DDBJ databases">
        <authorList>
            <person name="Varghese N."/>
            <person name="Submissions S."/>
        </authorList>
    </citation>
    <scope>NUCLEOTIDE SEQUENCE [LARGE SCALE GENOMIC DNA]</scope>
    <source>
        <strain evidence="11">DSM 9293</strain>
    </source>
</reference>
<organism evidence="10 11">
    <name type="scientific">Sulfobacillus thermosulfidooxidans (strain DSM 9293 / VKM B-1269 / AT-1)</name>
    <dbReference type="NCBI Taxonomy" id="929705"/>
    <lineage>
        <taxon>Bacteria</taxon>
        <taxon>Bacillati</taxon>
        <taxon>Bacillota</taxon>
        <taxon>Clostridia</taxon>
        <taxon>Eubacteriales</taxon>
        <taxon>Clostridiales Family XVII. Incertae Sedis</taxon>
        <taxon>Sulfobacillus</taxon>
    </lineage>
</organism>
<dbReference type="EMBL" id="FWWY01000001">
    <property type="protein sequence ID" value="SMC05503.1"/>
    <property type="molecule type" value="Genomic_DNA"/>
</dbReference>
<protein>
    <recommendedName>
        <fullName evidence="8">Bifunctional purine biosynthesis protein PurH</fullName>
    </recommendedName>
    <domain>
        <recommendedName>
            <fullName evidence="8">Phosphoribosylaminoimidazolecarboxamide formyltransferase</fullName>
            <ecNumber evidence="8">2.1.2.3</ecNumber>
        </recommendedName>
        <alternativeName>
            <fullName evidence="8">AICAR transformylase</fullName>
        </alternativeName>
    </domain>
    <domain>
        <recommendedName>
            <fullName evidence="8">IMP cyclohydrolase</fullName>
            <ecNumber evidence="8">3.5.4.10</ecNumber>
        </recommendedName>
        <alternativeName>
            <fullName evidence="8">ATIC</fullName>
        </alternativeName>
        <alternativeName>
            <fullName evidence="8">IMP synthase</fullName>
        </alternativeName>
        <alternativeName>
            <fullName evidence="8">Inosinicase</fullName>
        </alternativeName>
    </domain>
</protein>
<dbReference type="SUPFAM" id="SSF53927">
    <property type="entry name" value="Cytidine deaminase-like"/>
    <property type="match status" value="1"/>
</dbReference>
<feature type="domain" description="MGS-like" evidence="9">
    <location>
        <begin position="1"/>
        <end position="143"/>
    </location>
</feature>
<dbReference type="NCBIfam" id="NF002049">
    <property type="entry name" value="PRK00881.1"/>
    <property type="match status" value="1"/>
</dbReference>
<dbReference type="InterPro" id="IPR024051">
    <property type="entry name" value="AICAR_Tfase_dup_dom_sf"/>
</dbReference>
<gene>
    <name evidence="8" type="primary">purH</name>
    <name evidence="10" type="ORF">SAMN00768000_2281</name>
</gene>
<dbReference type="Pfam" id="PF02142">
    <property type="entry name" value="MGS"/>
    <property type="match status" value="1"/>
</dbReference>
<dbReference type="AlphaFoldDB" id="A0A1W1WIF1"/>
<dbReference type="STRING" id="28034.BFX07_08825"/>
<dbReference type="PANTHER" id="PTHR11692:SF0">
    <property type="entry name" value="BIFUNCTIONAL PURINE BIOSYNTHESIS PROTEIN ATIC"/>
    <property type="match status" value="1"/>
</dbReference>
<dbReference type="PIRSF" id="PIRSF000414">
    <property type="entry name" value="AICARFT_IMPCHas"/>
    <property type="match status" value="1"/>
</dbReference>
<dbReference type="RefSeq" id="WP_020373920.1">
    <property type="nucleotide sequence ID" value="NZ_FWWY01000001.1"/>
</dbReference>
<keyword evidence="7 8" id="KW-0511">Multifunctional enzyme</keyword>
<accession>A0A1W1WIF1</accession>
<dbReference type="Pfam" id="PF01808">
    <property type="entry name" value="AICARFT_IMPCHas"/>
    <property type="match status" value="1"/>
</dbReference>
<dbReference type="Proteomes" id="UP000192660">
    <property type="component" value="Unassembled WGS sequence"/>
</dbReference>
<dbReference type="FunFam" id="3.40.50.1380:FF:000001">
    <property type="entry name" value="Bifunctional purine biosynthesis protein PurH"/>
    <property type="match status" value="1"/>
</dbReference>
<dbReference type="HAMAP" id="MF_00139">
    <property type="entry name" value="PurH"/>
    <property type="match status" value="1"/>
</dbReference>
<dbReference type="SMART" id="SM00798">
    <property type="entry name" value="AICARFT_IMPCHas"/>
    <property type="match status" value="1"/>
</dbReference>
<evidence type="ECO:0000256" key="6">
    <source>
        <dbReference type="ARBA" id="ARBA00022801"/>
    </source>
</evidence>
<dbReference type="GO" id="GO:0005829">
    <property type="term" value="C:cytosol"/>
    <property type="evidence" value="ECO:0007669"/>
    <property type="project" value="TreeGrafter"/>
</dbReference>
<evidence type="ECO:0000259" key="9">
    <source>
        <dbReference type="PROSITE" id="PS51855"/>
    </source>
</evidence>
<evidence type="ECO:0000313" key="10">
    <source>
        <dbReference type="EMBL" id="SMC05503.1"/>
    </source>
</evidence>
<dbReference type="CDD" id="cd01421">
    <property type="entry name" value="IMPCH"/>
    <property type="match status" value="1"/>
</dbReference>
<evidence type="ECO:0000256" key="5">
    <source>
        <dbReference type="ARBA" id="ARBA00022755"/>
    </source>
</evidence>
<evidence type="ECO:0000256" key="7">
    <source>
        <dbReference type="ARBA" id="ARBA00023268"/>
    </source>
</evidence>
<evidence type="ECO:0000256" key="1">
    <source>
        <dbReference type="ARBA" id="ARBA00004844"/>
    </source>
</evidence>
<keyword evidence="11" id="KW-1185">Reference proteome</keyword>
<dbReference type="UniPathway" id="UPA00074">
    <property type="reaction ID" value="UER00133"/>
</dbReference>
<dbReference type="OrthoDB" id="9802065at2"/>
<comment type="similarity">
    <text evidence="3 8">Belongs to the PurH family.</text>
</comment>
<keyword evidence="6 8" id="KW-0378">Hydrolase</keyword>
<proteinExistence type="inferred from homology"/>
<dbReference type="PANTHER" id="PTHR11692">
    <property type="entry name" value="BIFUNCTIONAL PURINE BIOSYNTHESIS PROTEIN PURH"/>
    <property type="match status" value="1"/>
</dbReference>
<dbReference type="SUPFAM" id="SSF52335">
    <property type="entry name" value="Methylglyoxal synthase-like"/>
    <property type="match status" value="1"/>
</dbReference>
<dbReference type="InterPro" id="IPR011607">
    <property type="entry name" value="MGS-like_dom"/>
</dbReference>
<dbReference type="InterPro" id="IPR036914">
    <property type="entry name" value="MGS-like_dom_sf"/>
</dbReference>
<dbReference type="GO" id="GO:0003937">
    <property type="term" value="F:IMP cyclohydrolase activity"/>
    <property type="evidence" value="ECO:0007669"/>
    <property type="project" value="UniProtKB-UniRule"/>
</dbReference>
<dbReference type="InterPro" id="IPR016193">
    <property type="entry name" value="Cytidine_deaminase-like"/>
</dbReference>